<keyword evidence="2 5" id="KW-0812">Transmembrane</keyword>
<evidence type="ECO:0000256" key="3">
    <source>
        <dbReference type="ARBA" id="ARBA00022989"/>
    </source>
</evidence>
<comment type="caution">
    <text evidence="6">The sequence shown here is derived from an EMBL/GenBank/DDBJ whole genome shotgun (WGS) entry which is preliminary data.</text>
</comment>
<gene>
    <name evidence="6" type="ORF">BLNAU_4078</name>
</gene>
<dbReference type="Gene3D" id="3.40.30.10">
    <property type="entry name" value="Glutaredoxin"/>
    <property type="match status" value="1"/>
</dbReference>
<dbReference type="EMBL" id="JARBJD010000019">
    <property type="protein sequence ID" value="KAK2960991.1"/>
    <property type="molecule type" value="Genomic_DNA"/>
</dbReference>
<keyword evidence="3 5" id="KW-1133">Transmembrane helix</keyword>
<comment type="subcellular location">
    <subcellularLocation>
        <location evidence="1">Membrane</location>
        <topology evidence="1">Single-pass membrane protein</topology>
    </subcellularLocation>
</comment>
<evidence type="ECO:0000313" key="7">
    <source>
        <dbReference type="Proteomes" id="UP001281761"/>
    </source>
</evidence>
<organism evidence="6 7">
    <name type="scientific">Blattamonas nauphoetae</name>
    <dbReference type="NCBI Taxonomy" id="2049346"/>
    <lineage>
        <taxon>Eukaryota</taxon>
        <taxon>Metamonada</taxon>
        <taxon>Preaxostyla</taxon>
        <taxon>Oxymonadida</taxon>
        <taxon>Blattamonas</taxon>
    </lineage>
</organism>
<evidence type="ECO:0000313" key="6">
    <source>
        <dbReference type="EMBL" id="KAK2960991.1"/>
    </source>
</evidence>
<dbReference type="SUPFAM" id="SSF52833">
    <property type="entry name" value="Thioredoxin-like"/>
    <property type="match status" value="1"/>
</dbReference>
<evidence type="ECO:0000256" key="2">
    <source>
        <dbReference type="ARBA" id="ARBA00022692"/>
    </source>
</evidence>
<protein>
    <recommendedName>
        <fullName evidence="8">Thioredoxin domain-containing protein</fullName>
    </recommendedName>
</protein>
<proteinExistence type="predicted"/>
<sequence length="437" mass="50595">MPPADGVKAAEFDCESYKESCQNLNVTKFPELIYYKDGVEAARFEDEYDLINLRQWTHKIHQTPIVSLNYSDPHSPFFQPSPRSHFLIVTPSPRPSSDVNSTIPIPFQQFAEAKFNSIALFFHLEWPDQTPTLNKELETEQTVYSFLSNTLKVSHELLSDFETACQQFWAKQIDTSPSLIFSVSNQTSFVHPFSDIMLVDKRDHISPSSSNATEQEQTSFNRHRFECPSLPQLEMWFQGHEFPDLCPFSPQFTRMPIGPRKFVLGRFSGRKGEETKQFLDVFTSLRLHYFSDESLIFSTIDSDFWEILPEYLKIPSLCTPNIFVVNFESHLNWTTRHCDSEWTLEKSIDFIESVKNGSLPPSKSRYRPSDARFNPIDIAIESLSIRFDTSKTMIVIFLSPIILAIILIFLCCFWCRTESVQHKNSSTHMDADRDKDI</sequence>
<dbReference type="Proteomes" id="UP001281761">
    <property type="component" value="Unassembled WGS sequence"/>
</dbReference>
<evidence type="ECO:0000256" key="4">
    <source>
        <dbReference type="ARBA" id="ARBA00023136"/>
    </source>
</evidence>
<keyword evidence="4 5" id="KW-0472">Membrane</keyword>
<evidence type="ECO:0000256" key="5">
    <source>
        <dbReference type="SAM" id="Phobius"/>
    </source>
</evidence>
<reference evidence="6 7" key="1">
    <citation type="journal article" date="2022" name="bioRxiv">
        <title>Genomics of Preaxostyla Flagellates Illuminates Evolutionary Transitions and the Path Towards Mitochondrial Loss.</title>
        <authorList>
            <person name="Novak L.V.F."/>
            <person name="Treitli S.C."/>
            <person name="Pyrih J."/>
            <person name="Halakuc P."/>
            <person name="Pipaliya S.V."/>
            <person name="Vacek V."/>
            <person name="Brzon O."/>
            <person name="Soukal P."/>
            <person name="Eme L."/>
            <person name="Dacks J.B."/>
            <person name="Karnkowska A."/>
            <person name="Elias M."/>
            <person name="Hampl V."/>
        </authorList>
    </citation>
    <scope>NUCLEOTIDE SEQUENCE [LARGE SCALE GENOMIC DNA]</scope>
    <source>
        <strain evidence="6">NAU3</strain>
        <tissue evidence="6">Gut</tissue>
    </source>
</reference>
<dbReference type="InterPro" id="IPR036249">
    <property type="entry name" value="Thioredoxin-like_sf"/>
</dbReference>
<evidence type="ECO:0008006" key="8">
    <source>
        <dbReference type="Google" id="ProtNLM"/>
    </source>
</evidence>
<dbReference type="InterPro" id="IPR052250">
    <property type="entry name" value="PDI_TMX3"/>
</dbReference>
<feature type="transmembrane region" description="Helical" evidence="5">
    <location>
        <begin position="393"/>
        <end position="415"/>
    </location>
</feature>
<evidence type="ECO:0000256" key="1">
    <source>
        <dbReference type="ARBA" id="ARBA00004167"/>
    </source>
</evidence>
<dbReference type="PANTHER" id="PTHR46426">
    <property type="entry name" value="PROTEIN DISULFIDE-ISOMERASE TMX3"/>
    <property type="match status" value="1"/>
</dbReference>
<keyword evidence="7" id="KW-1185">Reference proteome</keyword>
<accession>A0ABQ9YB47</accession>
<dbReference type="PANTHER" id="PTHR46426:SF1">
    <property type="entry name" value="PROTEIN DISULFIDE-ISOMERASE TMX3"/>
    <property type="match status" value="1"/>
</dbReference>
<name>A0ABQ9YB47_9EUKA</name>